<keyword evidence="4" id="KW-1185">Reference proteome</keyword>
<dbReference type="InterPro" id="IPR051803">
    <property type="entry name" value="TA_system_RelE-like_toxin"/>
</dbReference>
<dbReference type="AlphaFoldDB" id="A0A433XG68"/>
<reference evidence="3 4" key="1">
    <citation type="journal article" date="2016" name="Int. J. Syst. Evol. Microbiol.">
        <title>Arsenicitalea aurantiaca gen. nov., sp. nov., a new member of the family Hyphomicrobiaceae, isolated from high-arsenic sediment.</title>
        <authorList>
            <person name="Mu Y."/>
            <person name="Zhou L."/>
            <person name="Zeng X.C."/>
            <person name="Liu L."/>
            <person name="Pan Y."/>
            <person name="Chen X."/>
            <person name="Wang J."/>
            <person name="Li S."/>
            <person name="Li W.J."/>
            <person name="Wang Y."/>
        </authorList>
    </citation>
    <scope>NUCLEOTIDE SEQUENCE [LARGE SCALE GENOMIC DNA]</scope>
    <source>
        <strain evidence="3 4">42-50</strain>
    </source>
</reference>
<sequence length="90" mass="10202">MRIRWSEEAVLQLEAITSYIGQFNQTAAFALQERIEQAVLPAADHPYLFRSGRVGGTREIVAHPNYIVVYRVGDDAVTVVSVMHARQRYP</sequence>
<name>A0A433XG68_9HYPH</name>
<dbReference type="InterPro" id="IPR035093">
    <property type="entry name" value="RelE/ParE_toxin_dom_sf"/>
</dbReference>
<dbReference type="Pfam" id="PF05016">
    <property type="entry name" value="ParE_toxin"/>
    <property type="match status" value="1"/>
</dbReference>
<dbReference type="NCBIfam" id="TIGR02385">
    <property type="entry name" value="RelE_StbE"/>
    <property type="match status" value="1"/>
</dbReference>
<proteinExistence type="inferred from homology"/>
<organism evidence="3 4">
    <name type="scientific">Arsenicitalea aurantiaca</name>
    <dbReference type="NCBI Taxonomy" id="1783274"/>
    <lineage>
        <taxon>Bacteria</taxon>
        <taxon>Pseudomonadati</taxon>
        <taxon>Pseudomonadota</taxon>
        <taxon>Alphaproteobacteria</taxon>
        <taxon>Hyphomicrobiales</taxon>
        <taxon>Devosiaceae</taxon>
        <taxon>Arsenicitalea</taxon>
    </lineage>
</organism>
<comment type="caution">
    <text evidence="3">The sequence shown here is derived from an EMBL/GenBank/DDBJ whole genome shotgun (WGS) entry which is preliminary data.</text>
</comment>
<gene>
    <name evidence="3" type="ORF">EMQ25_08135</name>
</gene>
<dbReference type="InterPro" id="IPR007712">
    <property type="entry name" value="RelE/ParE_toxin"/>
</dbReference>
<dbReference type="RefSeq" id="WP_127188038.1">
    <property type="nucleotide sequence ID" value="NZ_RZNJ01000002.1"/>
</dbReference>
<evidence type="ECO:0000313" key="3">
    <source>
        <dbReference type="EMBL" id="RUT33083.1"/>
    </source>
</evidence>
<protein>
    <submittedName>
        <fullName evidence="3">Type II toxin-antitoxin system RelE/ParE family toxin</fullName>
    </submittedName>
</protein>
<evidence type="ECO:0000256" key="2">
    <source>
        <dbReference type="ARBA" id="ARBA00022649"/>
    </source>
</evidence>
<accession>A0A433XG68</accession>
<dbReference type="Gene3D" id="3.30.2310.20">
    <property type="entry name" value="RelE-like"/>
    <property type="match status" value="1"/>
</dbReference>
<evidence type="ECO:0000256" key="1">
    <source>
        <dbReference type="ARBA" id="ARBA00006226"/>
    </source>
</evidence>
<dbReference type="EMBL" id="RZNJ01000002">
    <property type="protein sequence ID" value="RUT33083.1"/>
    <property type="molecule type" value="Genomic_DNA"/>
</dbReference>
<evidence type="ECO:0000313" key="4">
    <source>
        <dbReference type="Proteomes" id="UP000281547"/>
    </source>
</evidence>
<keyword evidence="2" id="KW-1277">Toxin-antitoxin system</keyword>
<dbReference type="OrthoDB" id="595470at2"/>
<comment type="similarity">
    <text evidence="1">Belongs to the RelE toxin family.</text>
</comment>
<dbReference type="Proteomes" id="UP000281547">
    <property type="component" value="Unassembled WGS sequence"/>
</dbReference>
<dbReference type="PANTHER" id="PTHR33755">
    <property type="entry name" value="TOXIN PARE1-RELATED"/>
    <property type="match status" value="1"/>
</dbReference>